<protein>
    <recommendedName>
        <fullName evidence="3">RING-type domain-containing protein</fullName>
    </recommendedName>
</protein>
<name>A0AA40CRK4_9PEZI</name>
<comment type="caution">
    <text evidence="1">The sequence shown here is derived from an EMBL/GenBank/DDBJ whole genome shotgun (WGS) entry which is preliminary data.</text>
</comment>
<evidence type="ECO:0008006" key="3">
    <source>
        <dbReference type="Google" id="ProtNLM"/>
    </source>
</evidence>
<dbReference type="SUPFAM" id="SSF57850">
    <property type="entry name" value="RING/U-box"/>
    <property type="match status" value="1"/>
</dbReference>
<dbReference type="Gene3D" id="3.30.40.10">
    <property type="entry name" value="Zinc/RING finger domain, C3HC4 (zinc finger)"/>
    <property type="match status" value="1"/>
</dbReference>
<gene>
    <name evidence="1" type="ORF">B0T16DRAFT_458765</name>
</gene>
<evidence type="ECO:0000313" key="2">
    <source>
        <dbReference type="Proteomes" id="UP001174936"/>
    </source>
</evidence>
<dbReference type="InterPro" id="IPR013083">
    <property type="entry name" value="Znf_RING/FYVE/PHD"/>
</dbReference>
<keyword evidence="2" id="KW-1185">Reference proteome</keyword>
<accession>A0AA40CRK4</accession>
<proteinExistence type="predicted"/>
<sequence>MDMDRSASQLELRLWRDVKAHALSSTPRPSPIIICNICRCSQIMIPGLHSDDEIAAVPQEERENCVILPCGHMFGSSCFVNLYYSITEEAGVAREEGSPPRPFAPLGCPMCRFELAFKPCGHHIRPFHLTREMRSSPVIRHFNLQQVIPKRELLTYMIANHTPLTFTEGEASAFGQPNKPDNITCGYCLNENSPGTRGNVRTVLNGWFLNVPGAREFLREANTLTMYSHLESVVRGTPWKRMVLPEVGYL</sequence>
<organism evidence="1 2">
    <name type="scientific">Cercophora newfieldiana</name>
    <dbReference type="NCBI Taxonomy" id="92897"/>
    <lineage>
        <taxon>Eukaryota</taxon>
        <taxon>Fungi</taxon>
        <taxon>Dikarya</taxon>
        <taxon>Ascomycota</taxon>
        <taxon>Pezizomycotina</taxon>
        <taxon>Sordariomycetes</taxon>
        <taxon>Sordariomycetidae</taxon>
        <taxon>Sordariales</taxon>
        <taxon>Lasiosphaeriaceae</taxon>
        <taxon>Cercophora</taxon>
    </lineage>
</organism>
<dbReference type="AlphaFoldDB" id="A0AA40CRK4"/>
<dbReference type="EMBL" id="JAULSV010000004">
    <property type="protein sequence ID" value="KAK0646883.1"/>
    <property type="molecule type" value="Genomic_DNA"/>
</dbReference>
<dbReference type="Proteomes" id="UP001174936">
    <property type="component" value="Unassembled WGS sequence"/>
</dbReference>
<evidence type="ECO:0000313" key="1">
    <source>
        <dbReference type="EMBL" id="KAK0646883.1"/>
    </source>
</evidence>
<reference evidence="1" key="1">
    <citation type="submission" date="2023-06" db="EMBL/GenBank/DDBJ databases">
        <title>Genome-scale phylogeny and comparative genomics of the fungal order Sordariales.</title>
        <authorList>
            <consortium name="Lawrence Berkeley National Laboratory"/>
            <person name="Hensen N."/>
            <person name="Bonometti L."/>
            <person name="Westerberg I."/>
            <person name="Brannstrom I.O."/>
            <person name="Guillou S."/>
            <person name="Cros-Aarteil S."/>
            <person name="Calhoun S."/>
            <person name="Haridas S."/>
            <person name="Kuo A."/>
            <person name="Mondo S."/>
            <person name="Pangilinan J."/>
            <person name="Riley R."/>
            <person name="Labutti K."/>
            <person name="Andreopoulos B."/>
            <person name="Lipzen A."/>
            <person name="Chen C."/>
            <person name="Yanf M."/>
            <person name="Daum C."/>
            <person name="Ng V."/>
            <person name="Clum A."/>
            <person name="Steindorff A."/>
            <person name="Ohm R."/>
            <person name="Martin F."/>
            <person name="Silar P."/>
            <person name="Natvig D."/>
            <person name="Lalanne C."/>
            <person name="Gautier V."/>
            <person name="Ament-Velasquez S.L."/>
            <person name="Kruys A."/>
            <person name="Hutchinson M.I."/>
            <person name="Powell A.J."/>
            <person name="Barry K."/>
            <person name="Miller A.N."/>
            <person name="Grigoriev I.V."/>
            <person name="Debuchy R."/>
            <person name="Gladieux P."/>
            <person name="Thoren M.H."/>
            <person name="Johannesson H."/>
        </authorList>
    </citation>
    <scope>NUCLEOTIDE SEQUENCE</scope>
    <source>
        <strain evidence="1">SMH2532-1</strain>
    </source>
</reference>